<evidence type="ECO:0000256" key="5">
    <source>
        <dbReference type="ARBA" id="ARBA00022989"/>
    </source>
</evidence>
<dbReference type="RefSeq" id="XP_014175696.1">
    <property type="nucleotide sequence ID" value="XM_014320221.1"/>
</dbReference>
<dbReference type="GO" id="GO:0016020">
    <property type="term" value="C:membrane"/>
    <property type="evidence" value="ECO:0007669"/>
    <property type="project" value="UniProtKB-SubCell"/>
</dbReference>
<reference evidence="9 10" key="1">
    <citation type="journal article" date="2011" name="Proc. Natl. Acad. Sci. U.S.A.">
        <title>Genome and transcriptome analyses of the mountain pine beetle-fungal symbiont Grosmannia clavigera, a lodgepole pine pathogen.</title>
        <authorList>
            <person name="DiGuistini S."/>
            <person name="Wang Y."/>
            <person name="Liao N.Y."/>
            <person name="Taylor G."/>
            <person name="Tanguay P."/>
            <person name="Feau N."/>
            <person name="Henrissat B."/>
            <person name="Chan S.K."/>
            <person name="Hesse-Orce U."/>
            <person name="Alamouti S.M."/>
            <person name="Tsui C.K.M."/>
            <person name="Docking R.T."/>
            <person name="Levasseur A."/>
            <person name="Haridas S."/>
            <person name="Robertson G."/>
            <person name="Birol I."/>
            <person name="Holt R.A."/>
            <person name="Marra M.A."/>
            <person name="Hamelin R.C."/>
            <person name="Hirst M."/>
            <person name="Jones S.J.M."/>
            <person name="Bohlmann J."/>
            <person name="Breuil C."/>
        </authorList>
    </citation>
    <scope>NUCLEOTIDE SEQUENCE [LARGE SCALE GENOMIC DNA]</scope>
    <source>
        <strain evidence="10">kw1407 / UAMH 11150</strain>
    </source>
</reference>
<feature type="compositionally biased region" description="Low complexity" evidence="8">
    <location>
        <begin position="516"/>
        <end position="535"/>
    </location>
</feature>
<comment type="function">
    <text evidence="1 7">Required for growth under high-pressure and low-temperature conditions.</text>
</comment>
<evidence type="ECO:0000313" key="10">
    <source>
        <dbReference type="Proteomes" id="UP000007796"/>
    </source>
</evidence>
<dbReference type="HOGENOM" id="CLU_022833_2_0_1"/>
<feature type="region of interest" description="Disordered" evidence="8">
    <location>
        <begin position="500"/>
        <end position="535"/>
    </location>
</feature>
<evidence type="ECO:0000256" key="1">
    <source>
        <dbReference type="ARBA" id="ARBA00002489"/>
    </source>
</evidence>
<evidence type="ECO:0000256" key="3">
    <source>
        <dbReference type="ARBA" id="ARBA00021353"/>
    </source>
</evidence>
<feature type="transmembrane region" description="Helical" evidence="7">
    <location>
        <begin position="12"/>
        <end position="33"/>
    </location>
</feature>
<keyword evidence="6 7" id="KW-0472">Membrane</keyword>
<dbReference type="PANTHER" id="PTHR40021:SF1">
    <property type="entry name" value="DEFECT AT LOW TEMPERATURE PROTEIN 1"/>
    <property type="match status" value="1"/>
</dbReference>
<keyword evidence="5 7" id="KW-1133">Transmembrane helix</keyword>
<proteinExistence type="inferred from homology"/>
<comment type="subcellular location">
    <subcellularLocation>
        <location evidence="7">Membrane</location>
        <topology evidence="7">Multi-pass membrane protein</topology>
    </subcellularLocation>
</comment>
<dbReference type="eggNOG" id="ENOG502RAJJ">
    <property type="taxonomic scope" value="Eukaryota"/>
</dbReference>
<dbReference type="STRING" id="655863.F0X7F3"/>
<name>F0X7F3_GROCL</name>
<dbReference type="EMBL" id="GL629729">
    <property type="protein sequence ID" value="EFX06214.1"/>
    <property type="molecule type" value="Genomic_DNA"/>
</dbReference>
<feature type="transmembrane region" description="Helical" evidence="7">
    <location>
        <begin position="45"/>
        <end position="67"/>
    </location>
</feature>
<accession>F0X7F3</accession>
<dbReference type="InterPro" id="IPR038869">
    <property type="entry name" value="DLT1"/>
</dbReference>
<dbReference type="GeneID" id="25979979"/>
<dbReference type="InParanoid" id="F0X7F3"/>
<evidence type="ECO:0000256" key="4">
    <source>
        <dbReference type="ARBA" id="ARBA00022692"/>
    </source>
</evidence>
<feature type="compositionally biased region" description="Low complexity" evidence="8">
    <location>
        <begin position="393"/>
        <end position="405"/>
    </location>
</feature>
<feature type="region of interest" description="Disordered" evidence="8">
    <location>
        <begin position="373"/>
        <end position="475"/>
    </location>
</feature>
<dbReference type="AlphaFoldDB" id="F0X7F3"/>
<evidence type="ECO:0000313" key="9">
    <source>
        <dbReference type="EMBL" id="EFX06214.1"/>
    </source>
</evidence>
<keyword evidence="10" id="KW-1185">Reference proteome</keyword>
<protein>
    <recommendedName>
        <fullName evidence="3 7">Defect at low temperature protein 1</fullName>
    </recommendedName>
</protein>
<dbReference type="PANTHER" id="PTHR40021">
    <property type="entry name" value="DEFECT AT LOW TEMPERATURE PROTEIN 1"/>
    <property type="match status" value="1"/>
</dbReference>
<dbReference type="OrthoDB" id="4096362at2759"/>
<sequence>MAFSLALFFRVVYGSSYTFLHLLLLALLMVSPGDIINQSRLRHNVYPIFIVSICYLSAVFIAGFVYMGRLYINRSVLNSIPKAWVPIEKGDVNKRVREMIATGLSVSAAVAFHAQPRVLPPFSPASDGCVDDRNGNIIGLGEELPADAGASVPSGGGGLDKFIRLKKVATAEQKPGIADLPPFLPVWGTIEHPGWAPPDTGDDLANLQYSTVVAELPSLIEAQAVMLAPPAPTTDTDAYGQHLGPPRLGEAFSIDPEAVALLQRLPTMGLRSYLAHLAELGVINIDDEGDEEVKGDSLGKDGRSLGTVVSSFLATYEYARFSAQMLTQAQFRQLMHDLATLLRRMTPLDPDRLFDDDEYPIYDGQSFTESAHSAAYSTEDVDSNAARSTPTTVRSLSRQSSAASRQVRRLQGHHAILAAHLSRSGSTRTTRTTSSGISSSSGFSNMSSSTNGSGNSNGTSRFHRPRPVSPTPTTSASVLNAYASSAADRRQQQQQRIRQRLGDGSLILPKSRRKAAAAAPSVVMSRPSSASSFAPSRHLYPLSRASNSSLRSATSSGSVIRLADHGDSSALPYVLLPMAAHGGS</sequence>
<comment type="similarity">
    <text evidence="2 7">Belongs to the DLT1 family.</text>
</comment>
<evidence type="ECO:0000256" key="6">
    <source>
        <dbReference type="ARBA" id="ARBA00023136"/>
    </source>
</evidence>
<evidence type="ECO:0000256" key="2">
    <source>
        <dbReference type="ARBA" id="ARBA00005550"/>
    </source>
</evidence>
<evidence type="ECO:0000256" key="8">
    <source>
        <dbReference type="SAM" id="MobiDB-lite"/>
    </source>
</evidence>
<evidence type="ECO:0000256" key="7">
    <source>
        <dbReference type="RuleBase" id="RU367100"/>
    </source>
</evidence>
<organism evidence="10">
    <name type="scientific">Grosmannia clavigera (strain kw1407 / UAMH 11150)</name>
    <name type="common">Blue stain fungus</name>
    <name type="synonym">Graphiocladiella clavigera</name>
    <dbReference type="NCBI Taxonomy" id="655863"/>
    <lineage>
        <taxon>Eukaryota</taxon>
        <taxon>Fungi</taxon>
        <taxon>Dikarya</taxon>
        <taxon>Ascomycota</taxon>
        <taxon>Pezizomycotina</taxon>
        <taxon>Sordariomycetes</taxon>
        <taxon>Sordariomycetidae</taxon>
        <taxon>Ophiostomatales</taxon>
        <taxon>Ophiostomataceae</taxon>
        <taxon>Leptographium</taxon>
    </lineage>
</organism>
<keyword evidence="4 7" id="KW-0812">Transmembrane</keyword>
<dbReference type="Proteomes" id="UP000007796">
    <property type="component" value="Unassembled WGS sequence"/>
</dbReference>
<gene>
    <name evidence="7" type="primary">DLT1</name>
    <name evidence="9" type="ORF">CMQ_6535</name>
</gene>
<feature type="compositionally biased region" description="Low complexity" evidence="8">
    <location>
        <begin position="422"/>
        <end position="460"/>
    </location>
</feature>